<comment type="caution">
    <text evidence="2">The sequence shown here is derived from an EMBL/GenBank/DDBJ whole genome shotgun (WGS) entry which is preliminary data.</text>
</comment>
<protein>
    <recommendedName>
        <fullName evidence="1">DinB-like domain-containing protein</fullName>
    </recommendedName>
</protein>
<dbReference type="InterPro" id="IPR024775">
    <property type="entry name" value="DinB-like"/>
</dbReference>
<evidence type="ECO:0000313" key="2">
    <source>
        <dbReference type="EMBL" id="MDQ0162165.1"/>
    </source>
</evidence>
<name>A0ABT9VN71_9BACI</name>
<dbReference type="Pfam" id="PF12867">
    <property type="entry name" value="DinB_2"/>
    <property type="match status" value="1"/>
</dbReference>
<accession>A0ABT9VN71</accession>
<sequence length="162" mass="18945">MSERDLIFQHMKTVREITENAIKQIPEEAADIIPAGFNNHIRWNFGHIAYIQEKLVYGLLGEKMNVPEEYEQLFARGTKPSEWTITPPTLHDIAIVLCDQKTRIPKFLEDRLNEKLPTPFTNSGGNTFYTVGETFLFSLYHEAIHMNVIKQMYRQIKKMRAF</sequence>
<dbReference type="Proteomes" id="UP001225646">
    <property type="component" value="Unassembled WGS sequence"/>
</dbReference>
<gene>
    <name evidence="2" type="ORF">J2S06_001241</name>
</gene>
<dbReference type="SUPFAM" id="SSF109854">
    <property type="entry name" value="DinB/YfiT-like putative metalloenzymes"/>
    <property type="match status" value="1"/>
</dbReference>
<proteinExistence type="predicted"/>
<dbReference type="InterPro" id="IPR034660">
    <property type="entry name" value="DinB/YfiT-like"/>
</dbReference>
<organism evidence="2 3">
    <name type="scientific">Aeribacillus alveayuensis</name>
    <dbReference type="NCBI Taxonomy" id="279215"/>
    <lineage>
        <taxon>Bacteria</taxon>
        <taxon>Bacillati</taxon>
        <taxon>Bacillota</taxon>
        <taxon>Bacilli</taxon>
        <taxon>Bacillales</taxon>
        <taxon>Bacillaceae</taxon>
        <taxon>Aeribacillus</taxon>
    </lineage>
</organism>
<dbReference type="Gene3D" id="1.20.120.450">
    <property type="entry name" value="dinb family like domain"/>
    <property type="match status" value="1"/>
</dbReference>
<dbReference type="EMBL" id="JAUSTR010000003">
    <property type="protein sequence ID" value="MDQ0162165.1"/>
    <property type="molecule type" value="Genomic_DNA"/>
</dbReference>
<dbReference type="RefSeq" id="WP_044747206.1">
    <property type="nucleotide sequence ID" value="NZ_JAUSTR010000003.1"/>
</dbReference>
<feature type="domain" description="DinB-like" evidence="1">
    <location>
        <begin position="12"/>
        <end position="149"/>
    </location>
</feature>
<keyword evidence="3" id="KW-1185">Reference proteome</keyword>
<evidence type="ECO:0000313" key="3">
    <source>
        <dbReference type="Proteomes" id="UP001225646"/>
    </source>
</evidence>
<reference evidence="2 3" key="1">
    <citation type="submission" date="2023-07" db="EMBL/GenBank/DDBJ databases">
        <title>Genomic Encyclopedia of Type Strains, Phase IV (KMG-IV): sequencing the most valuable type-strain genomes for metagenomic binning, comparative biology and taxonomic classification.</title>
        <authorList>
            <person name="Goeker M."/>
        </authorList>
    </citation>
    <scope>NUCLEOTIDE SEQUENCE [LARGE SCALE GENOMIC DNA]</scope>
    <source>
        <strain evidence="2 3">DSM 19092</strain>
    </source>
</reference>
<evidence type="ECO:0000259" key="1">
    <source>
        <dbReference type="Pfam" id="PF12867"/>
    </source>
</evidence>